<protein>
    <submittedName>
        <fullName evidence="3">Acyl-CoA thioesterase</fullName>
    </submittedName>
</protein>
<proteinExistence type="inferred from homology"/>
<dbReference type="AlphaFoldDB" id="A0A9D1ETM8"/>
<dbReference type="CDD" id="cd00586">
    <property type="entry name" value="4HBT"/>
    <property type="match status" value="1"/>
</dbReference>
<dbReference type="Pfam" id="PF13279">
    <property type="entry name" value="4HBT_2"/>
    <property type="match status" value="1"/>
</dbReference>
<dbReference type="InterPro" id="IPR050563">
    <property type="entry name" value="4-hydroxybenzoyl-CoA_TE"/>
</dbReference>
<evidence type="ECO:0000313" key="3">
    <source>
        <dbReference type="EMBL" id="HIS31867.1"/>
    </source>
</evidence>
<evidence type="ECO:0000256" key="1">
    <source>
        <dbReference type="ARBA" id="ARBA00005953"/>
    </source>
</evidence>
<reference evidence="3" key="2">
    <citation type="journal article" date="2021" name="PeerJ">
        <title>Extensive microbial diversity within the chicken gut microbiome revealed by metagenomics and culture.</title>
        <authorList>
            <person name="Gilroy R."/>
            <person name="Ravi A."/>
            <person name="Getino M."/>
            <person name="Pursley I."/>
            <person name="Horton D.L."/>
            <person name="Alikhan N.F."/>
            <person name="Baker D."/>
            <person name="Gharbi K."/>
            <person name="Hall N."/>
            <person name="Watson M."/>
            <person name="Adriaenssens E.M."/>
            <person name="Foster-Nyarko E."/>
            <person name="Jarju S."/>
            <person name="Secka A."/>
            <person name="Antonio M."/>
            <person name="Oren A."/>
            <person name="Chaudhuri R.R."/>
            <person name="La Ragione R."/>
            <person name="Hildebrand F."/>
            <person name="Pallen M.J."/>
        </authorList>
    </citation>
    <scope>NUCLEOTIDE SEQUENCE</scope>
    <source>
        <strain evidence="3">CHK190-19873</strain>
    </source>
</reference>
<dbReference type="PANTHER" id="PTHR31793:SF27">
    <property type="entry name" value="NOVEL THIOESTERASE SUPERFAMILY DOMAIN AND SAPOSIN A-TYPE DOMAIN CONTAINING PROTEIN (0610012H03RIK)"/>
    <property type="match status" value="1"/>
</dbReference>
<dbReference type="InterPro" id="IPR006684">
    <property type="entry name" value="YbgC/YbaW"/>
</dbReference>
<dbReference type="GO" id="GO:0047617">
    <property type="term" value="F:fatty acyl-CoA hydrolase activity"/>
    <property type="evidence" value="ECO:0007669"/>
    <property type="project" value="TreeGrafter"/>
</dbReference>
<dbReference type="EMBL" id="DVIQ01000059">
    <property type="protein sequence ID" value="HIS31867.1"/>
    <property type="molecule type" value="Genomic_DNA"/>
</dbReference>
<dbReference type="InterPro" id="IPR029069">
    <property type="entry name" value="HotDog_dom_sf"/>
</dbReference>
<dbReference type="PIRSF" id="PIRSF003230">
    <property type="entry name" value="YbgC"/>
    <property type="match status" value="1"/>
</dbReference>
<dbReference type="Proteomes" id="UP000823935">
    <property type="component" value="Unassembled WGS sequence"/>
</dbReference>
<dbReference type="Gene3D" id="3.10.129.10">
    <property type="entry name" value="Hotdog Thioesterase"/>
    <property type="match status" value="1"/>
</dbReference>
<comment type="similarity">
    <text evidence="1">Belongs to the 4-hydroxybenzoyl-CoA thioesterase family.</text>
</comment>
<evidence type="ECO:0000256" key="2">
    <source>
        <dbReference type="ARBA" id="ARBA00022801"/>
    </source>
</evidence>
<gene>
    <name evidence="3" type="ORF">IAB44_10030</name>
</gene>
<dbReference type="PANTHER" id="PTHR31793">
    <property type="entry name" value="4-HYDROXYBENZOYL-COA THIOESTERASE FAMILY MEMBER"/>
    <property type="match status" value="1"/>
</dbReference>
<sequence length="125" mass="14722">MKIVHHSNYIRWFEEARLWFMAQAGISYEKIEEDGVVIPVVEAQASYRSMVRFGDTVLIRPRIEKFNGAVLELSYEVKDKKTGVLRCQGRTRHCFLNPDGKLMLLKHDKPEYHAFFEKMKNEQDS</sequence>
<dbReference type="SUPFAM" id="SSF54637">
    <property type="entry name" value="Thioesterase/thiol ester dehydrase-isomerase"/>
    <property type="match status" value="1"/>
</dbReference>
<name>A0A9D1ETM8_9FIRM</name>
<organism evidence="3 4">
    <name type="scientific">Candidatus Limivivens intestinipullorum</name>
    <dbReference type="NCBI Taxonomy" id="2840858"/>
    <lineage>
        <taxon>Bacteria</taxon>
        <taxon>Bacillati</taxon>
        <taxon>Bacillota</taxon>
        <taxon>Clostridia</taxon>
        <taxon>Lachnospirales</taxon>
        <taxon>Lachnospiraceae</taxon>
        <taxon>Lachnospiraceae incertae sedis</taxon>
        <taxon>Candidatus Limivivens</taxon>
    </lineage>
</organism>
<evidence type="ECO:0000313" key="4">
    <source>
        <dbReference type="Proteomes" id="UP000823935"/>
    </source>
</evidence>
<reference evidence="3" key="1">
    <citation type="submission" date="2020-10" db="EMBL/GenBank/DDBJ databases">
        <authorList>
            <person name="Gilroy R."/>
        </authorList>
    </citation>
    <scope>NUCLEOTIDE SEQUENCE</scope>
    <source>
        <strain evidence="3">CHK190-19873</strain>
    </source>
</reference>
<accession>A0A9D1ETM8</accession>
<comment type="caution">
    <text evidence="3">The sequence shown here is derived from an EMBL/GenBank/DDBJ whole genome shotgun (WGS) entry which is preliminary data.</text>
</comment>
<keyword evidence="2" id="KW-0378">Hydrolase</keyword>